<evidence type="ECO:0000313" key="1">
    <source>
        <dbReference type="EMBL" id="WNL30506.1"/>
    </source>
</evidence>
<dbReference type="EMBL" id="CP134842">
    <property type="protein sequence ID" value="WNL36734.1"/>
    <property type="molecule type" value="Genomic_DNA"/>
</dbReference>
<organism evidence="1">
    <name type="scientific">Arcobacter sp. AZ-2023</name>
    <dbReference type="NCBI Taxonomy" id="3074453"/>
    <lineage>
        <taxon>Bacteria</taxon>
        <taxon>Pseudomonadati</taxon>
        <taxon>Campylobacterota</taxon>
        <taxon>Epsilonproteobacteria</taxon>
        <taxon>Campylobacterales</taxon>
        <taxon>Arcobacteraceae</taxon>
        <taxon>Arcobacter</taxon>
    </lineage>
</organism>
<evidence type="ECO:0000313" key="2">
    <source>
        <dbReference type="EMBL" id="WNL36734.1"/>
    </source>
</evidence>
<proteinExistence type="predicted"/>
<dbReference type="EMBL" id="CP134854">
    <property type="protein sequence ID" value="WNL30506.1"/>
    <property type="molecule type" value="Genomic_DNA"/>
</dbReference>
<accession>A0AA96DKB9</accession>
<sequence length="44" mass="5251">MQEKEKIDKIMTKKELGCDIFKDKVKYFENTLSNINNSVLEKEK</sequence>
<dbReference type="AlphaFoldDB" id="A0AA96DKB9"/>
<reference evidence="1" key="1">
    <citation type="submission" date="2023-09" db="EMBL/GenBank/DDBJ databases">
        <title>Arcobacter tbilisiensis sp. nov. isolated from chicken meat in Tbilisi, Georgia.</title>
        <authorList>
            <person name="Matthias R."/>
            <person name="Zautner A.E."/>
        </authorList>
    </citation>
    <scope>NUCLEOTIDE SEQUENCE</scope>
    <source>
        <strain evidence="1">LEO 52</strain>
        <strain evidence="2">LEO 65</strain>
    </source>
</reference>
<name>A0AA96DKB9_9BACT</name>
<protein>
    <submittedName>
        <fullName evidence="1">Uncharacterized protein</fullName>
    </submittedName>
</protein>
<gene>
    <name evidence="2" type="ORF">RMQ66_02795</name>
    <name evidence="1" type="ORF">RMQ68_03720</name>
</gene>